<sequence length="482" mass="54366">MATWAQAESTGSRNGTPSTISRLSPHRSDLFGAPLSGPLLADVSHLSSTHQGSILTSSHNRQSNYSFTPSPISQSPSLQGDIPGLSTASSRKEAMKIWSDQVAMKSALSTQQHEDLRSIIELGSNLESGDVQIRIWQLACQYETRNLLEELQKEITSIGNIVRELKEESHTKFELTSEQKTTLNNVCKDMAFSPKRVAWRQLHIELQFAETHELFAGIKGNDLREKVLLNDCKEKARNTRTQLRLGIIDSILEHLDLERTTYRIAEKFRRGGPGSQLPVDYQIHVALLRRWSYENDKELAEAAARTHGEPMTKKRKGTGKVAKGEDYWSKVDMWFVARVQEWGSNLNNPGWHKYITETVKLDLTIFREGPGILMQRLPESMHPSREEHVVAQLLLLLNALLIIGAGSTKLLLTAIRLSMPLTELGLSPVHSDLWNFGYPSHHALSQFLPRWMLWEFTQGLCTRRSAIDGDAASNRRTACKAW</sequence>
<dbReference type="EMBL" id="KI925460">
    <property type="protein sequence ID" value="ETW79799.1"/>
    <property type="molecule type" value="Genomic_DNA"/>
</dbReference>
<dbReference type="STRING" id="747525.W4K257"/>
<dbReference type="HOGENOM" id="CLU_566265_0_0_1"/>
<keyword evidence="3" id="KW-1185">Reference proteome</keyword>
<dbReference type="AlphaFoldDB" id="W4K257"/>
<name>W4K257_HETIT</name>
<dbReference type="KEGG" id="hir:HETIRDRAFT_117137"/>
<dbReference type="GeneID" id="20666537"/>
<reference evidence="2 3" key="1">
    <citation type="journal article" date="2012" name="New Phytol.">
        <title>Insight into trade-off between wood decay and parasitism from the genome of a fungal forest pathogen.</title>
        <authorList>
            <person name="Olson A."/>
            <person name="Aerts A."/>
            <person name="Asiegbu F."/>
            <person name="Belbahri L."/>
            <person name="Bouzid O."/>
            <person name="Broberg A."/>
            <person name="Canback B."/>
            <person name="Coutinho P.M."/>
            <person name="Cullen D."/>
            <person name="Dalman K."/>
            <person name="Deflorio G."/>
            <person name="van Diepen L.T."/>
            <person name="Dunand C."/>
            <person name="Duplessis S."/>
            <person name="Durling M."/>
            <person name="Gonthier P."/>
            <person name="Grimwood J."/>
            <person name="Fossdal C.G."/>
            <person name="Hansson D."/>
            <person name="Henrissat B."/>
            <person name="Hietala A."/>
            <person name="Himmelstrand K."/>
            <person name="Hoffmeister D."/>
            <person name="Hogberg N."/>
            <person name="James T.Y."/>
            <person name="Karlsson M."/>
            <person name="Kohler A."/>
            <person name="Kues U."/>
            <person name="Lee Y.H."/>
            <person name="Lin Y.C."/>
            <person name="Lind M."/>
            <person name="Lindquist E."/>
            <person name="Lombard V."/>
            <person name="Lucas S."/>
            <person name="Lunden K."/>
            <person name="Morin E."/>
            <person name="Murat C."/>
            <person name="Park J."/>
            <person name="Raffaello T."/>
            <person name="Rouze P."/>
            <person name="Salamov A."/>
            <person name="Schmutz J."/>
            <person name="Solheim H."/>
            <person name="Stahlberg J."/>
            <person name="Velez H."/>
            <person name="de Vries R.P."/>
            <person name="Wiebenga A."/>
            <person name="Woodward S."/>
            <person name="Yakovlev I."/>
            <person name="Garbelotto M."/>
            <person name="Martin F."/>
            <person name="Grigoriev I.V."/>
            <person name="Stenlid J."/>
        </authorList>
    </citation>
    <scope>NUCLEOTIDE SEQUENCE [LARGE SCALE GENOMIC DNA]</scope>
    <source>
        <strain evidence="2 3">TC 32-1</strain>
    </source>
</reference>
<dbReference type="Proteomes" id="UP000030671">
    <property type="component" value="Unassembled WGS sequence"/>
</dbReference>
<feature type="compositionally biased region" description="Polar residues" evidence="1">
    <location>
        <begin position="1"/>
        <end position="22"/>
    </location>
</feature>
<evidence type="ECO:0000313" key="3">
    <source>
        <dbReference type="Proteomes" id="UP000030671"/>
    </source>
</evidence>
<evidence type="ECO:0000256" key="1">
    <source>
        <dbReference type="SAM" id="MobiDB-lite"/>
    </source>
</evidence>
<organism evidence="2 3">
    <name type="scientific">Heterobasidion irregulare (strain TC 32-1)</name>
    <dbReference type="NCBI Taxonomy" id="747525"/>
    <lineage>
        <taxon>Eukaryota</taxon>
        <taxon>Fungi</taxon>
        <taxon>Dikarya</taxon>
        <taxon>Basidiomycota</taxon>
        <taxon>Agaricomycotina</taxon>
        <taxon>Agaricomycetes</taxon>
        <taxon>Russulales</taxon>
        <taxon>Bondarzewiaceae</taxon>
        <taxon>Heterobasidion</taxon>
        <taxon>Heterobasidion annosum species complex</taxon>
    </lineage>
</organism>
<feature type="region of interest" description="Disordered" evidence="1">
    <location>
        <begin position="1"/>
        <end position="25"/>
    </location>
</feature>
<dbReference type="InParanoid" id="W4K257"/>
<dbReference type="OrthoDB" id="3266055at2759"/>
<accession>W4K257</accession>
<proteinExistence type="predicted"/>
<feature type="region of interest" description="Disordered" evidence="1">
    <location>
        <begin position="52"/>
        <end position="86"/>
    </location>
</feature>
<feature type="compositionally biased region" description="Polar residues" evidence="1">
    <location>
        <begin position="52"/>
        <end position="78"/>
    </location>
</feature>
<evidence type="ECO:0000313" key="2">
    <source>
        <dbReference type="EMBL" id="ETW79799.1"/>
    </source>
</evidence>
<dbReference type="RefSeq" id="XP_009548347.1">
    <property type="nucleotide sequence ID" value="XM_009550052.1"/>
</dbReference>
<protein>
    <submittedName>
        <fullName evidence="2">Uncharacterized protein</fullName>
    </submittedName>
</protein>
<gene>
    <name evidence="2" type="ORF">HETIRDRAFT_117137</name>
</gene>